<dbReference type="Proteomes" id="UP000594468">
    <property type="component" value="Chromosome"/>
</dbReference>
<protein>
    <submittedName>
        <fullName evidence="2">FAD-dependent oxidoreductase</fullName>
    </submittedName>
</protein>
<organism evidence="2 3">
    <name type="scientific">Phototrophicus methaneseepsis</name>
    <dbReference type="NCBI Taxonomy" id="2710758"/>
    <lineage>
        <taxon>Bacteria</taxon>
        <taxon>Bacillati</taxon>
        <taxon>Chloroflexota</taxon>
        <taxon>Candidatus Thermofontia</taxon>
        <taxon>Phototrophicales</taxon>
        <taxon>Phototrophicaceae</taxon>
        <taxon>Phototrophicus</taxon>
    </lineage>
</organism>
<name>A0A7S8ED65_9CHLR</name>
<dbReference type="Pfam" id="PF13450">
    <property type="entry name" value="NAD_binding_8"/>
    <property type="match status" value="1"/>
</dbReference>
<evidence type="ECO:0000313" key="2">
    <source>
        <dbReference type="EMBL" id="QPC84790.1"/>
    </source>
</evidence>
<dbReference type="Gene3D" id="3.90.660.10">
    <property type="match status" value="1"/>
</dbReference>
<reference evidence="2 3" key="1">
    <citation type="submission" date="2020-02" db="EMBL/GenBank/DDBJ databases">
        <authorList>
            <person name="Zheng R.K."/>
            <person name="Sun C.M."/>
        </authorList>
    </citation>
    <scope>NUCLEOTIDE SEQUENCE [LARGE SCALE GENOMIC DNA]</scope>
    <source>
        <strain evidence="3">rifampicinis</strain>
    </source>
</reference>
<sequence length="328" mass="36121">METDVLIIGAGLSGLVAARELEKNDLNVTVIDKGRSVGGRLATRRIANGTADHGAQFFTARTNTFKTEIEQWLEADLVRVWGYGWSDGSMKRTVSDGHPRYVTNGGMNKLAKYLAEKLADVQVDVRVTDISWVDGQWNVRTEGEGVYTSRALLMTPPVPQALELLGKVPLVEDDMEALTRIQFGPCLCGIHVLEGDVHLPEPGAVQNFAKSVYWIADNKEKGITDQRIITTQAGTRWSKNNFDLPADEILAFLRAAVEPFFTSNTRVVEEELKRWEYSVPLITHPYDTLVAKGLPLAFAGDAFGGRGRMEGAYVSGLRAAEALVQTLK</sequence>
<dbReference type="GO" id="GO:0016491">
    <property type="term" value="F:oxidoreductase activity"/>
    <property type="evidence" value="ECO:0007669"/>
    <property type="project" value="InterPro"/>
</dbReference>
<dbReference type="RefSeq" id="WP_195172853.1">
    <property type="nucleotide sequence ID" value="NZ_CP062983.1"/>
</dbReference>
<dbReference type="InterPro" id="IPR002937">
    <property type="entry name" value="Amino_oxidase"/>
</dbReference>
<dbReference type="Pfam" id="PF01593">
    <property type="entry name" value="Amino_oxidase"/>
    <property type="match status" value="1"/>
</dbReference>
<gene>
    <name evidence="2" type="ORF">G4Y79_10565</name>
</gene>
<dbReference type="InterPro" id="IPR036188">
    <property type="entry name" value="FAD/NAD-bd_sf"/>
</dbReference>
<evidence type="ECO:0000313" key="3">
    <source>
        <dbReference type="Proteomes" id="UP000594468"/>
    </source>
</evidence>
<dbReference type="PANTHER" id="PTHR16128:SF5">
    <property type="entry name" value="FAD_NAD(P)-BINDING OXIDOREDUCTASE FAMILY PROTEIN"/>
    <property type="match status" value="1"/>
</dbReference>
<feature type="domain" description="Amine oxidase" evidence="1">
    <location>
        <begin position="101"/>
        <end position="323"/>
    </location>
</feature>
<accession>A0A7S8ED65</accession>
<dbReference type="PANTHER" id="PTHR16128">
    <property type="entry name" value="FAD/NAD(P)-BINDING OXIDOREDUCTASE FAMILY PROTEIN"/>
    <property type="match status" value="1"/>
</dbReference>
<proteinExistence type="predicted"/>
<dbReference type="AlphaFoldDB" id="A0A7S8ED65"/>
<evidence type="ECO:0000259" key="1">
    <source>
        <dbReference type="Pfam" id="PF01593"/>
    </source>
</evidence>
<dbReference type="Gene3D" id="3.50.50.60">
    <property type="entry name" value="FAD/NAD(P)-binding domain"/>
    <property type="match status" value="1"/>
</dbReference>
<dbReference type="EMBL" id="CP062983">
    <property type="protein sequence ID" value="QPC84790.1"/>
    <property type="molecule type" value="Genomic_DNA"/>
</dbReference>
<dbReference type="KEGG" id="pmet:G4Y79_10565"/>
<keyword evidence="3" id="KW-1185">Reference proteome</keyword>
<dbReference type="SUPFAM" id="SSF51905">
    <property type="entry name" value="FAD/NAD(P)-binding domain"/>
    <property type="match status" value="1"/>
</dbReference>